<dbReference type="VEuPathDB" id="ToxoDB:TGARI_225540"/>
<dbReference type="Proteomes" id="UP000074247">
    <property type="component" value="Unassembled WGS sequence"/>
</dbReference>
<feature type="compositionally biased region" description="Basic and acidic residues" evidence="1">
    <location>
        <begin position="234"/>
        <end position="269"/>
    </location>
</feature>
<gene>
    <name evidence="2" type="ORF">TGARI_225540</name>
</gene>
<evidence type="ECO:0000256" key="1">
    <source>
        <dbReference type="SAM" id="MobiDB-lite"/>
    </source>
</evidence>
<feature type="compositionally biased region" description="Polar residues" evidence="1">
    <location>
        <begin position="224"/>
        <end position="233"/>
    </location>
</feature>
<feature type="compositionally biased region" description="Basic and acidic residues" evidence="1">
    <location>
        <begin position="147"/>
        <end position="161"/>
    </location>
</feature>
<feature type="compositionally biased region" description="Basic and acidic residues" evidence="1">
    <location>
        <begin position="30"/>
        <end position="66"/>
    </location>
</feature>
<comment type="caution">
    <text evidence="2">The sequence shown here is derived from an EMBL/GenBank/DDBJ whole genome shotgun (WGS) entry which is preliminary data.</text>
</comment>
<feature type="compositionally biased region" description="Basic and acidic residues" evidence="1">
    <location>
        <begin position="426"/>
        <end position="476"/>
    </location>
</feature>
<feature type="region of interest" description="Disordered" evidence="1">
    <location>
        <begin position="358"/>
        <end position="502"/>
    </location>
</feature>
<protein>
    <submittedName>
        <fullName evidence="2">TolA</fullName>
    </submittedName>
</protein>
<evidence type="ECO:0000313" key="2">
    <source>
        <dbReference type="EMBL" id="KYF43202.1"/>
    </source>
</evidence>
<feature type="region of interest" description="Disordered" evidence="1">
    <location>
        <begin position="22"/>
        <end position="131"/>
    </location>
</feature>
<dbReference type="SUPFAM" id="SSF69349">
    <property type="entry name" value="Phage fibre proteins"/>
    <property type="match status" value="1"/>
</dbReference>
<feature type="region of interest" description="Disordered" evidence="1">
    <location>
        <begin position="146"/>
        <end position="284"/>
    </location>
</feature>
<evidence type="ECO:0000313" key="3">
    <source>
        <dbReference type="Proteomes" id="UP000074247"/>
    </source>
</evidence>
<dbReference type="EMBL" id="AGQS02004739">
    <property type="protein sequence ID" value="KYF43202.1"/>
    <property type="molecule type" value="Genomic_DNA"/>
</dbReference>
<name>A0A139XWN1_TOXGO</name>
<dbReference type="OrthoDB" id="333974at2759"/>
<feature type="compositionally biased region" description="Polar residues" evidence="1">
    <location>
        <begin position="487"/>
        <end position="502"/>
    </location>
</feature>
<feature type="compositionally biased region" description="Basic and acidic residues" evidence="1">
    <location>
        <begin position="375"/>
        <end position="410"/>
    </location>
</feature>
<accession>A0A139XWN1</accession>
<sequence>MDTDLLVDLDRDNLLESICTEDILAGLNEDESKPDKGGNEEKLKDDSEKSAGGKVKVEDTEGDKSSRGSVDCAHLDKMTGLNKFRDLEKRREEERKQHQMELEAEKAKKPYSGKKWGITTPAGPVRPQEAAGSVVAEAVRSNKTKISAREEIEQQTRKALEKQGLLTHPVSPRPSCGEVPAVSVTSPIEQNSDDAGAASQVAVAGAASVEASGEGKHEDGAAHCSTTQSTGSQHSEHDEHEDAKDDKGAQEDGHNATDAHEVGQDDHGGQEVATGDTNANGEAGVTVVAATEVLDNAGSAEQSQVSVSGAGKKTELQKIKHKMLGLFACYNKKGVKEPIRPEESAVTVEAVTIEAVSAAGPGGNALPGSGTASTDQKEQSSGENMKCDVEQGKPEETQNAAEAEKLDSGKESPVTAGKPSQPMVDEAAKPAAEDAAKQTVEEASKQTVEEASKQTVEEASKQTVEEASKQTVEEASKQTAVEEAAKQTASEVTKPTEEANTS</sequence>
<dbReference type="AlphaFoldDB" id="A0A139XWN1"/>
<feature type="compositionally biased region" description="Low complexity" evidence="1">
    <location>
        <begin position="195"/>
        <end position="212"/>
    </location>
</feature>
<proteinExistence type="predicted"/>
<reference evidence="2 3" key="1">
    <citation type="journal article" date="2016" name="Nat. Commun.">
        <title>Local admixture of amplified and diversified secreted pathogenesis determinants shapes mosaic Toxoplasma gondii genomes.</title>
        <authorList>
            <person name="Lorenzi H."/>
            <person name="Khan A."/>
            <person name="Behnke M.S."/>
            <person name="Namasivayam S."/>
            <person name="Swapna L.S."/>
            <person name="Hadjithomas M."/>
            <person name="Karamycheva S."/>
            <person name="Pinney D."/>
            <person name="Brunk B.P."/>
            <person name="Ajioka J.W."/>
            <person name="Ajzenberg D."/>
            <person name="Boothroyd J.C."/>
            <person name="Boyle J.P."/>
            <person name="Darde M.L."/>
            <person name="Diaz-Miranda M.A."/>
            <person name="Dubey J.P."/>
            <person name="Fritz H.M."/>
            <person name="Gennari S.M."/>
            <person name="Gregory B.D."/>
            <person name="Kim K."/>
            <person name="Saeij J.P."/>
            <person name="Su C."/>
            <person name="White M.W."/>
            <person name="Zhu X.Q."/>
            <person name="Howe D.K."/>
            <person name="Rosenthal B.M."/>
            <person name="Grigg M.E."/>
            <person name="Parkinson J."/>
            <person name="Liu L."/>
            <person name="Kissinger J.C."/>
            <person name="Roos D.S."/>
            <person name="Sibley L.D."/>
        </authorList>
    </citation>
    <scope>NUCLEOTIDE SEQUENCE [LARGE SCALE GENOMIC DNA]</scope>
    <source>
        <strain evidence="2 3">ARI</strain>
    </source>
</reference>
<organism evidence="2 3">
    <name type="scientific">Toxoplasma gondii ARI</name>
    <dbReference type="NCBI Taxonomy" id="1074872"/>
    <lineage>
        <taxon>Eukaryota</taxon>
        <taxon>Sar</taxon>
        <taxon>Alveolata</taxon>
        <taxon>Apicomplexa</taxon>
        <taxon>Conoidasida</taxon>
        <taxon>Coccidia</taxon>
        <taxon>Eucoccidiorida</taxon>
        <taxon>Eimeriorina</taxon>
        <taxon>Sarcocystidae</taxon>
        <taxon>Toxoplasma</taxon>
    </lineage>
</organism>
<feature type="compositionally biased region" description="Basic and acidic residues" evidence="1">
    <location>
        <begin position="73"/>
        <end position="108"/>
    </location>
</feature>